<dbReference type="AlphaFoldDB" id="A0AAV5UCS9"/>
<feature type="transmembrane region" description="Helical" evidence="5">
    <location>
        <begin position="433"/>
        <end position="453"/>
    </location>
</feature>
<dbReference type="Gene3D" id="1.20.1250.20">
    <property type="entry name" value="MFS general substrate transporter like domains"/>
    <property type="match status" value="2"/>
</dbReference>
<evidence type="ECO:0000256" key="2">
    <source>
        <dbReference type="ARBA" id="ARBA00022692"/>
    </source>
</evidence>
<evidence type="ECO:0000256" key="3">
    <source>
        <dbReference type="ARBA" id="ARBA00022989"/>
    </source>
</evidence>
<gene>
    <name evidence="7" type="ORF">PENTCL1PPCAC_26372</name>
</gene>
<sequence>ESAAAAAMQWTPPLWSWRSMRLKIALCIGFALYSAVSMRSSLSMGIVCMVNSTAFAKEEFVDLPSEEEVESAARAGVVDGCPAHIDENTTAAVGYNGHLMWPPGRQTMLFSANYYGSLVTMLVSGTMADKFGPKRILMIAISILILLTLAAPTLAQFNYWVFYGSRVLLGMCEGFVIPCANSLGGRWFPPNEKSAMAALYTSGNQIAAGSSGLIGAWLCKVPFLGGWPVIFYMFGLIGLVWFVTWTCAVSDHPSENRWIRSEEKEYLEGRVAKRNTKGTSIPWSKILRSREVHACLLCNFTFSFMVSINQNFLPLYFKEELFLPLSMNGLYTVVPFLTQLIMKNILATSADHLKSSGKMTPTHVVKLFQGTAAFGTAIVLVCLALFPSCHQPWLAAVFMFLYGIFFSGGICGFFTSLISIAPSYTGTLSSMSMGFGQLASIISTNTVAAITYQGWPHKWLIVFFIGAVLQVVSGIFFLVFGSGEPAEWGKIDQRAAKMSMIDEVLLNDLPEPFSDDEDEEKERGDIFDSKGSLQKRSIDRIRKISREAALVRWTLSSGGEETIMEEEEEGDEVFYLNGKECT</sequence>
<dbReference type="GO" id="GO:0016020">
    <property type="term" value="C:membrane"/>
    <property type="evidence" value="ECO:0007669"/>
    <property type="project" value="UniProtKB-SubCell"/>
</dbReference>
<name>A0AAV5UCS9_9BILA</name>
<feature type="transmembrane region" description="Helical" evidence="5">
    <location>
        <begin position="393"/>
        <end position="421"/>
    </location>
</feature>
<feature type="domain" description="Major facilitator superfamily (MFS) profile" evidence="6">
    <location>
        <begin position="68"/>
        <end position="485"/>
    </location>
</feature>
<evidence type="ECO:0000256" key="5">
    <source>
        <dbReference type="SAM" id="Phobius"/>
    </source>
</evidence>
<dbReference type="InterPro" id="IPR050382">
    <property type="entry name" value="MFS_Na/Anion_cotransporter"/>
</dbReference>
<evidence type="ECO:0000313" key="8">
    <source>
        <dbReference type="Proteomes" id="UP001432027"/>
    </source>
</evidence>
<feature type="transmembrane region" description="Helical" evidence="5">
    <location>
        <begin position="294"/>
        <end position="317"/>
    </location>
</feature>
<feature type="transmembrane region" description="Helical" evidence="5">
    <location>
        <begin position="136"/>
        <end position="155"/>
    </location>
</feature>
<comment type="subcellular location">
    <subcellularLocation>
        <location evidence="1">Membrane</location>
        <topology evidence="1">Multi-pass membrane protein</topology>
    </subcellularLocation>
</comment>
<dbReference type="InterPro" id="IPR020846">
    <property type="entry name" value="MFS_dom"/>
</dbReference>
<evidence type="ECO:0000256" key="1">
    <source>
        <dbReference type="ARBA" id="ARBA00004141"/>
    </source>
</evidence>
<dbReference type="PANTHER" id="PTHR11662:SF405">
    <property type="entry name" value="PROTEIN CBG12249"/>
    <property type="match status" value="1"/>
</dbReference>
<dbReference type="PANTHER" id="PTHR11662">
    <property type="entry name" value="SOLUTE CARRIER FAMILY 17"/>
    <property type="match status" value="1"/>
</dbReference>
<organism evidence="7 8">
    <name type="scientific">Pristionchus entomophagus</name>
    <dbReference type="NCBI Taxonomy" id="358040"/>
    <lineage>
        <taxon>Eukaryota</taxon>
        <taxon>Metazoa</taxon>
        <taxon>Ecdysozoa</taxon>
        <taxon>Nematoda</taxon>
        <taxon>Chromadorea</taxon>
        <taxon>Rhabditida</taxon>
        <taxon>Rhabditina</taxon>
        <taxon>Diplogasteromorpha</taxon>
        <taxon>Diplogasteroidea</taxon>
        <taxon>Neodiplogasteridae</taxon>
        <taxon>Pristionchus</taxon>
    </lineage>
</organism>
<feature type="transmembrane region" description="Helical" evidence="5">
    <location>
        <begin position="367"/>
        <end position="387"/>
    </location>
</feature>
<keyword evidence="2 5" id="KW-0812">Transmembrane</keyword>
<keyword evidence="8" id="KW-1185">Reference proteome</keyword>
<feature type="transmembrane region" description="Helical" evidence="5">
    <location>
        <begin position="230"/>
        <end position="250"/>
    </location>
</feature>
<reference evidence="7" key="1">
    <citation type="submission" date="2023-10" db="EMBL/GenBank/DDBJ databases">
        <title>Genome assembly of Pristionchus species.</title>
        <authorList>
            <person name="Yoshida K."/>
            <person name="Sommer R.J."/>
        </authorList>
    </citation>
    <scope>NUCLEOTIDE SEQUENCE</scope>
    <source>
        <strain evidence="7">RS0144</strain>
    </source>
</reference>
<evidence type="ECO:0000256" key="4">
    <source>
        <dbReference type="ARBA" id="ARBA00023136"/>
    </source>
</evidence>
<dbReference type="SUPFAM" id="SSF103473">
    <property type="entry name" value="MFS general substrate transporter"/>
    <property type="match status" value="1"/>
</dbReference>
<dbReference type="InterPro" id="IPR011701">
    <property type="entry name" value="MFS"/>
</dbReference>
<protein>
    <recommendedName>
        <fullName evidence="6">Major facilitator superfamily (MFS) profile domain-containing protein</fullName>
    </recommendedName>
</protein>
<dbReference type="FunFam" id="1.20.1250.20:FF:000941">
    <property type="entry name" value="Uncharacterized protein"/>
    <property type="match status" value="1"/>
</dbReference>
<keyword evidence="4 5" id="KW-0472">Membrane</keyword>
<dbReference type="GO" id="GO:0006820">
    <property type="term" value="P:monoatomic anion transport"/>
    <property type="evidence" value="ECO:0007669"/>
    <property type="project" value="TreeGrafter"/>
</dbReference>
<dbReference type="Proteomes" id="UP001432027">
    <property type="component" value="Unassembled WGS sequence"/>
</dbReference>
<evidence type="ECO:0000313" key="7">
    <source>
        <dbReference type="EMBL" id="GMT04198.1"/>
    </source>
</evidence>
<dbReference type="FunFam" id="1.20.1250.20:FF:000355">
    <property type="entry name" value="SLC (SoLute Carrier) homolog"/>
    <property type="match status" value="1"/>
</dbReference>
<proteinExistence type="predicted"/>
<dbReference type="PROSITE" id="PS50850">
    <property type="entry name" value="MFS"/>
    <property type="match status" value="1"/>
</dbReference>
<evidence type="ECO:0000259" key="6">
    <source>
        <dbReference type="PROSITE" id="PS50850"/>
    </source>
</evidence>
<keyword evidence="3 5" id="KW-1133">Transmembrane helix</keyword>
<dbReference type="InterPro" id="IPR036259">
    <property type="entry name" value="MFS_trans_sf"/>
</dbReference>
<comment type="caution">
    <text evidence="7">The sequence shown here is derived from an EMBL/GenBank/DDBJ whole genome shotgun (WGS) entry which is preliminary data.</text>
</comment>
<dbReference type="Pfam" id="PF07690">
    <property type="entry name" value="MFS_1"/>
    <property type="match status" value="1"/>
</dbReference>
<feature type="transmembrane region" description="Helical" evidence="5">
    <location>
        <begin position="167"/>
        <end position="185"/>
    </location>
</feature>
<dbReference type="EMBL" id="BTSX01000006">
    <property type="protein sequence ID" value="GMT04198.1"/>
    <property type="molecule type" value="Genomic_DNA"/>
</dbReference>
<feature type="non-terminal residue" evidence="7">
    <location>
        <position position="1"/>
    </location>
</feature>
<accession>A0AAV5UCS9</accession>
<dbReference type="GO" id="GO:0022857">
    <property type="term" value="F:transmembrane transporter activity"/>
    <property type="evidence" value="ECO:0007669"/>
    <property type="project" value="InterPro"/>
</dbReference>
<feature type="transmembrane region" description="Helical" evidence="5">
    <location>
        <begin position="459"/>
        <end position="480"/>
    </location>
</feature>